<feature type="compositionally biased region" description="Basic and acidic residues" evidence="1">
    <location>
        <begin position="82"/>
        <end position="91"/>
    </location>
</feature>
<feature type="chain" id="PRO_5043960606" evidence="2">
    <location>
        <begin position="28"/>
        <end position="282"/>
    </location>
</feature>
<dbReference type="AlphaFoldDB" id="A0A2A6CTS4"/>
<reference evidence="4" key="1">
    <citation type="journal article" date="2008" name="Nat. Genet.">
        <title>The Pristionchus pacificus genome provides a unique perspective on nematode lifestyle and parasitism.</title>
        <authorList>
            <person name="Dieterich C."/>
            <person name="Clifton S.W."/>
            <person name="Schuster L.N."/>
            <person name="Chinwalla A."/>
            <person name="Delehaunty K."/>
            <person name="Dinkelacker I."/>
            <person name="Fulton L."/>
            <person name="Fulton R."/>
            <person name="Godfrey J."/>
            <person name="Minx P."/>
            <person name="Mitreva M."/>
            <person name="Roeseler W."/>
            <person name="Tian H."/>
            <person name="Witte H."/>
            <person name="Yang S.P."/>
            <person name="Wilson R.K."/>
            <person name="Sommer R.J."/>
        </authorList>
    </citation>
    <scope>NUCLEOTIDE SEQUENCE [LARGE SCALE GENOMIC DNA]</scope>
    <source>
        <strain evidence="4">PS312</strain>
    </source>
</reference>
<feature type="signal peptide" evidence="2">
    <location>
        <begin position="1"/>
        <end position="27"/>
    </location>
</feature>
<keyword evidence="4" id="KW-1185">Reference proteome</keyword>
<proteinExistence type="predicted"/>
<reference evidence="3" key="2">
    <citation type="submission" date="2022-06" db="UniProtKB">
        <authorList>
            <consortium name="EnsemblMetazoa"/>
        </authorList>
    </citation>
    <scope>IDENTIFICATION</scope>
    <source>
        <strain evidence="3">PS312</strain>
    </source>
</reference>
<keyword evidence="2" id="KW-0732">Signal</keyword>
<feature type="region of interest" description="Disordered" evidence="1">
    <location>
        <begin position="52"/>
        <end position="181"/>
    </location>
</feature>
<feature type="compositionally biased region" description="Basic residues" evidence="1">
    <location>
        <begin position="159"/>
        <end position="168"/>
    </location>
</feature>
<accession>A0A8R1UUB5</accession>
<evidence type="ECO:0000313" key="3">
    <source>
        <dbReference type="EnsemblMetazoa" id="PPA39091.1"/>
    </source>
</evidence>
<gene>
    <name evidence="3" type="primary">WBGene00277460</name>
</gene>
<sequence>MICLLAAAALVILPLALLDCMKRKMDAEPTLLPFSTMDKTAPAATSKEVLMPLSTPHSKSPLPPLPQQPHSDGNKYSSKSKTSKDATDKPSSRPRSAKPLPLTPRPEMFNAFEPPRRASLKRSPQMDAAAQLKTGREPPSAPRDNGKRTQPSSGPLGSKKSKSKKKASIPKSRSWKEYPAKPKVTITQSKTNLTSCMNNNSNGIKSALTALSEYFFHEEKFRVLGKVDQVITASDEVDVLNRALDTDQSATCHSPTNPARSPYFDGQFDVWIADRVGSQVED</sequence>
<protein>
    <submittedName>
        <fullName evidence="3">Uncharacterized protein</fullName>
    </submittedName>
</protein>
<feature type="compositionally biased region" description="Low complexity" evidence="1">
    <location>
        <begin position="68"/>
        <end position="80"/>
    </location>
</feature>
<evidence type="ECO:0000256" key="1">
    <source>
        <dbReference type="SAM" id="MobiDB-lite"/>
    </source>
</evidence>
<evidence type="ECO:0000256" key="2">
    <source>
        <dbReference type="SAM" id="SignalP"/>
    </source>
</evidence>
<name>A0A2A6CTS4_PRIPA</name>
<organism evidence="3 4">
    <name type="scientific">Pristionchus pacificus</name>
    <name type="common">Parasitic nematode worm</name>
    <dbReference type="NCBI Taxonomy" id="54126"/>
    <lineage>
        <taxon>Eukaryota</taxon>
        <taxon>Metazoa</taxon>
        <taxon>Ecdysozoa</taxon>
        <taxon>Nematoda</taxon>
        <taxon>Chromadorea</taxon>
        <taxon>Rhabditida</taxon>
        <taxon>Rhabditina</taxon>
        <taxon>Diplogasteromorpha</taxon>
        <taxon>Diplogasteroidea</taxon>
        <taxon>Neodiplogasteridae</taxon>
        <taxon>Pristionchus</taxon>
    </lineage>
</organism>
<evidence type="ECO:0000313" key="4">
    <source>
        <dbReference type="Proteomes" id="UP000005239"/>
    </source>
</evidence>
<accession>A0A2A6CTS4</accession>
<dbReference type="EnsemblMetazoa" id="PPA39091.1">
    <property type="protein sequence ID" value="PPA39091.1"/>
    <property type="gene ID" value="WBGene00277460"/>
</dbReference>
<dbReference type="Proteomes" id="UP000005239">
    <property type="component" value="Unassembled WGS sequence"/>
</dbReference>